<dbReference type="EMBL" id="LT635759">
    <property type="protein sequence ID" value="SGZ53335.1"/>
    <property type="molecule type" value="Genomic_DNA"/>
</dbReference>
<keyword evidence="3" id="KW-0539">Nucleus</keyword>
<dbReference type="InterPro" id="IPR050613">
    <property type="entry name" value="Sec_Metabolite_Reg"/>
</dbReference>
<dbReference type="PANTHER" id="PTHR31001">
    <property type="entry name" value="UNCHARACTERIZED TRANSCRIPTIONAL REGULATORY PROTEIN"/>
    <property type="match status" value="1"/>
</dbReference>
<dbReference type="InterPro" id="IPR007219">
    <property type="entry name" value="XnlR_reg_dom"/>
</dbReference>
<dbReference type="Proteomes" id="UP000182334">
    <property type="component" value="Chromosome IV"/>
</dbReference>
<feature type="compositionally biased region" description="Polar residues" evidence="4">
    <location>
        <begin position="149"/>
        <end position="161"/>
    </location>
</feature>
<keyword evidence="2" id="KW-0479">Metal-binding</keyword>
<dbReference type="Gene3D" id="4.10.240.10">
    <property type="entry name" value="Zn(2)-C6 fungal-type DNA-binding domain"/>
    <property type="match status" value="1"/>
</dbReference>
<dbReference type="GO" id="GO:0000981">
    <property type="term" value="F:DNA-binding transcription factor activity, RNA polymerase II-specific"/>
    <property type="evidence" value="ECO:0007669"/>
    <property type="project" value="InterPro"/>
</dbReference>
<feature type="domain" description="Zn(2)-C6 fungal-type" evidence="5">
    <location>
        <begin position="83"/>
        <end position="113"/>
    </location>
</feature>
<reference evidence="6 7" key="1">
    <citation type="submission" date="2016-10" db="EMBL/GenBank/DDBJ databases">
        <authorList>
            <person name="de Groot N.N."/>
        </authorList>
    </citation>
    <scope>NUCLEOTIDE SEQUENCE [LARGE SCALE GENOMIC DNA]</scope>
    <source>
        <strain evidence="6 7">CBS 141442</strain>
    </source>
</reference>
<evidence type="ECO:0000256" key="1">
    <source>
        <dbReference type="ARBA" id="ARBA00004123"/>
    </source>
</evidence>
<feature type="region of interest" description="Disordered" evidence="4">
    <location>
        <begin position="287"/>
        <end position="326"/>
    </location>
</feature>
<dbReference type="PROSITE" id="PS00463">
    <property type="entry name" value="ZN2_CY6_FUNGAL_1"/>
    <property type="match status" value="1"/>
</dbReference>
<dbReference type="SMART" id="SM00066">
    <property type="entry name" value="GAL4"/>
    <property type="match status" value="1"/>
</dbReference>
<name>A0A1L0BPL2_9ASCO</name>
<dbReference type="GO" id="GO:0005634">
    <property type="term" value="C:nucleus"/>
    <property type="evidence" value="ECO:0007669"/>
    <property type="project" value="UniProtKB-SubCell"/>
</dbReference>
<gene>
    <name evidence="6" type="ORF">SAMEA4029010_CIC11G00000002164</name>
</gene>
<dbReference type="AlphaFoldDB" id="A0A1L0BPL2"/>
<dbReference type="GO" id="GO:0003677">
    <property type="term" value="F:DNA binding"/>
    <property type="evidence" value="ECO:0007669"/>
    <property type="project" value="InterPro"/>
</dbReference>
<feature type="compositionally biased region" description="Polar residues" evidence="4">
    <location>
        <begin position="175"/>
        <end position="195"/>
    </location>
</feature>
<dbReference type="InterPro" id="IPR001138">
    <property type="entry name" value="Zn2Cys6_DnaBD"/>
</dbReference>
<dbReference type="OrthoDB" id="762982at2759"/>
<evidence type="ECO:0000259" key="5">
    <source>
        <dbReference type="PROSITE" id="PS50048"/>
    </source>
</evidence>
<dbReference type="GO" id="GO:0008270">
    <property type="term" value="F:zinc ion binding"/>
    <property type="evidence" value="ECO:0007669"/>
    <property type="project" value="InterPro"/>
</dbReference>
<dbReference type="CDD" id="cd12148">
    <property type="entry name" value="fungal_TF_MHR"/>
    <property type="match status" value="1"/>
</dbReference>
<proteinExistence type="predicted"/>
<comment type="subcellular location">
    <subcellularLocation>
        <location evidence="1">Nucleus</location>
    </subcellularLocation>
</comment>
<feature type="compositionally biased region" description="Low complexity" evidence="4">
    <location>
        <begin position="129"/>
        <end position="148"/>
    </location>
</feature>
<evidence type="ECO:0000256" key="3">
    <source>
        <dbReference type="ARBA" id="ARBA00023242"/>
    </source>
</evidence>
<protein>
    <submittedName>
        <fullName evidence="6">CIC11C00000002164</fullName>
    </submittedName>
</protein>
<feature type="compositionally biased region" description="Polar residues" evidence="4">
    <location>
        <begin position="287"/>
        <end position="299"/>
    </location>
</feature>
<dbReference type="CDD" id="cd00067">
    <property type="entry name" value="GAL4"/>
    <property type="match status" value="1"/>
</dbReference>
<dbReference type="InterPro" id="IPR036864">
    <property type="entry name" value="Zn2-C6_fun-type_DNA-bd_sf"/>
</dbReference>
<feature type="region of interest" description="Disordered" evidence="4">
    <location>
        <begin position="124"/>
        <end position="195"/>
    </location>
</feature>
<accession>A0A1L0BPL2</accession>
<keyword evidence="7" id="KW-1185">Reference proteome</keyword>
<sequence>MEVHINSLSPMMSVSMSSMTSIDDPMDGSIDSASLNGVPMSAPMLLSLSNLSDRKRTRTSEMKVLADGNVVKLQKTRQRRILSCVHCHSKKIKCLRVQPVCDNCDKLGIECKYFINERVSRGGRKLKVSGPSGTSSSGSAAMAALESSNSAPGGSILQSQPPAVKREPLEGPLSHNRSSTSEFSDMNGSPMSPTLSGVTVVEDERRSFLPKKSDPLQESMNFLQMGMTNANSPVSMLQAPIVNSISNNITNNFFNTNYTSNAQTNDDLYQFNLNSFNFNTGPETIMNNNSTRISSSVTPSGKEKKPESTPAMAPSMTISNGLDEPETPSIQGILKGAITNFVDGPINLPNSVVTNNGVTTRNSHPNNPGLHNSLNAYLSNPAMTVNYLYGTNTDYENDNLLMDLIKHLPTSRERSFELIDRYVNSVHLLLPIMVNLNGFIVEHEKFWDHFDPYKNHSPSTSSSGSSNGPGDFNLLQFYTLFFPVLYASTISEFEEYDNLLLNQDINKYLKGFNKVCQYYNYPHGLKSIPILLGNVIIQSMSPNPSTMEMSQIIRYAKFLQLHKDPVISLRISDWKVIKFRRMLWWIIFGLDGLSSHNFCLPPVCKFDDFNVLMPEYEDPVFDELGSMTGKKLNVTVLAMTIKFKYDRILSELVYQLHNGLATNITSEEINEIKGMIVNLFHFIHQSIIKMNNFYKASPPTTVQEMNLVNFIKNHSWSFADRAMMLLHKKILLHDSSKDGHNDERDRTVELTSKKTRGEALSLSEYEDTFGRMQEKNIIRNFNNSSISQLRFNQYELFTYENMQNNLIPSILHNLNDFLKYNDFIKFGKFNWYIKRTIPLDSIILLFVIICVKFKYEFMTLNELVIYVKLINKALFILNRKYFKNEKYKRMLSLTNLTWEYILKKYNVIKLLNLTNDKKNGRIEFFDYQVSGFMNMSELFNVMDVPQPALISNGVNVGRIQSDDVLMRDLPQKWDADDSDEDSPSNKQLNQSMFSNQLIQQNLDKRNDSELHGQKLELMQLNEKIYYDLRNNFVDINDYCTFYSSLENVLHELMDYVNTGNEILL</sequence>
<dbReference type="PROSITE" id="PS50048">
    <property type="entry name" value="ZN2_CY6_FUNGAL_2"/>
    <property type="match status" value="1"/>
</dbReference>
<evidence type="ECO:0000313" key="7">
    <source>
        <dbReference type="Proteomes" id="UP000182334"/>
    </source>
</evidence>
<evidence type="ECO:0000313" key="6">
    <source>
        <dbReference type="EMBL" id="SGZ53335.1"/>
    </source>
</evidence>
<organism evidence="6 7">
    <name type="scientific">Sungouiella intermedia</name>
    <dbReference type="NCBI Taxonomy" id="45354"/>
    <lineage>
        <taxon>Eukaryota</taxon>
        <taxon>Fungi</taxon>
        <taxon>Dikarya</taxon>
        <taxon>Ascomycota</taxon>
        <taxon>Saccharomycotina</taxon>
        <taxon>Pichiomycetes</taxon>
        <taxon>Metschnikowiaceae</taxon>
        <taxon>Sungouiella</taxon>
    </lineage>
</organism>
<evidence type="ECO:0000256" key="4">
    <source>
        <dbReference type="SAM" id="MobiDB-lite"/>
    </source>
</evidence>
<dbReference type="Pfam" id="PF00172">
    <property type="entry name" value="Zn_clus"/>
    <property type="match status" value="1"/>
</dbReference>
<evidence type="ECO:0000256" key="2">
    <source>
        <dbReference type="ARBA" id="ARBA00022723"/>
    </source>
</evidence>
<dbReference type="PANTHER" id="PTHR31001:SF88">
    <property type="entry name" value="TRANSCRIPTION FACTOR PDR3"/>
    <property type="match status" value="1"/>
</dbReference>
<dbReference type="SMART" id="SM00906">
    <property type="entry name" value="Fungal_trans"/>
    <property type="match status" value="1"/>
</dbReference>
<dbReference type="STRING" id="45354.A0A1L0BPL2"/>
<dbReference type="GO" id="GO:0006351">
    <property type="term" value="P:DNA-templated transcription"/>
    <property type="evidence" value="ECO:0007669"/>
    <property type="project" value="InterPro"/>
</dbReference>
<dbReference type="SUPFAM" id="SSF57701">
    <property type="entry name" value="Zn2/Cys6 DNA-binding domain"/>
    <property type="match status" value="1"/>
</dbReference>